<reference evidence="10" key="1">
    <citation type="journal article" date="2014" name="J. Virol.">
        <title>Elephant endotheliotropic herpesviruses EEHV1A, EEHV1B, and EEHV2 from cases of hemorrhagic disease are highly diverged from other mammalian herpesviruses and may form a new subfamily.</title>
        <authorList>
            <person name="Richman LK"/>
            <person name="Zong JC"/>
            <person name="Latimer EM"/>
            <person name="Lock J"/>
            <person name="Fleischer RC"/>
            <person name="Heaggans SY"/>
            <person name="Hayward GS."/>
        </authorList>
    </citation>
    <scope>NUCLEOTIDE SEQUENCE</scope>
    <source>
        <strain evidence="10">Jade1 NAP33</strain>
    </source>
</reference>
<evidence type="ECO:0000256" key="4">
    <source>
        <dbReference type="ARBA" id="ARBA00022989"/>
    </source>
</evidence>
<dbReference type="PANTHER" id="PTHR46841:SF3">
    <property type="entry name" value="OX-2 MEMBRANE GLYCOPROTEIN"/>
    <property type="match status" value="1"/>
</dbReference>
<dbReference type="Pfam" id="PF08205">
    <property type="entry name" value="C2-set_2"/>
    <property type="match status" value="1"/>
</dbReference>
<evidence type="ECO:0000259" key="9">
    <source>
        <dbReference type="PROSITE" id="PS50835"/>
    </source>
</evidence>
<keyword evidence="6" id="KW-1015">Disulfide bond</keyword>
<dbReference type="PROSITE" id="PS50835">
    <property type="entry name" value="IG_LIKE"/>
    <property type="match status" value="2"/>
</dbReference>
<proteinExistence type="predicted"/>
<dbReference type="GO" id="GO:0016020">
    <property type="term" value="C:membrane"/>
    <property type="evidence" value="ECO:0007669"/>
    <property type="project" value="UniProtKB-SubCell"/>
</dbReference>
<reference evidence="10" key="2">
    <citation type="submission" date="2018-02" db="EMBL/GenBank/DDBJ databases">
        <title>Contrasting patterns of conservation and divergence within two captured vOX2 immunoglobulin gene family-encoding regions of elephant endotheliotropic herpesvirus 1 (EEHV1) genomes.</title>
        <authorList>
            <person name="Zong J.-C."/>
            <person name="Heaggans S.Y."/>
            <person name="Long S.Y."/>
            <person name="Latimer E.M."/>
            <person name="Zachariah A."/>
            <person name="Hayward G.S."/>
        </authorList>
    </citation>
    <scope>NUCLEOTIDE SEQUENCE</scope>
    <source>
        <strain evidence="10">Jade1 NAP33</strain>
    </source>
</reference>
<evidence type="ECO:0000313" key="10">
    <source>
        <dbReference type="EMBL" id="AYC62691.1"/>
    </source>
</evidence>
<dbReference type="InterPro" id="IPR036179">
    <property type="entry name" value="Ig-like_dom_sf"/>
</dbReference>
<dbReference type="Gene3D" id="2.60.40.10">
    <property type="entry name" value="Immunoglobulins"/>
    <property type="match status" value="2"/>
</dbReference>
<dbReference type="GO" id="GO:0034113">
    <property type="term" value="P:heterotypic cell-cell adhesion"/>
    <property type="evidence" value="ECO:0007669"/>
    <property type="project" value="TreeGrafter"/>
</dbReference>
<keyword evidence="7" id="KW-0325">Glycoprotein</keyword>
<evidence type="ECO:0000256" key="7">
    <source>
        <dbReference type="ARBA" id="ARBA00023180"/>
    </source>
</evidence>
<comment type="subcellular location">
    <subcellularLocation>
        <location evidence="1">Membrane</location>
        <topology evidence="1">Single-pass type I membrane protein</topology>
    </subcellularLocation>
</comment>
<keyword evidence="5" id="KW-0472">Membrane</keyword>
<keyword evidence="8" id="KW-0393">Immunoglobulin domain</keyword>
<dbReference type="EMBL" id="MG958669">
    <property type="protein sequence ID" value="AYC62691.1"/>
    <property type="molecule type" value="Genomic_DNA"/>
</dbReference>
<dbReference type="GO" id="GO:0098632">
    <property type="term" value="F:cell-cell adhesion mediator activity"/>
    <property type="evidence" value="ECO:0007669"/>
    <property type="project" value="InterPro"/>
</dbReference>
<dbReference type="InterPro" id="IPR047164">
    <property type="entry name" value="OX2G-like"/>
</dbReference>
<evidence type="ECO:0000256" key="1">
    <source>
        <dbReference type="ARBA" id="ARBA00004479"/>
    </source>
</evidence>
<gene>
    <name evidence="10" type="primary">E25</name>
</gene>
<feature type="domain" description="Ig-like" evidence="9">
    <location>
        <begin position="128"/>
        <end position="205"/>
    </location>
</feature>
<feature type="domain" description="Ig-like" evidence="9">
    <location>
        <begin position="7"/>
        <end position="118"/>
    </location>
</feature>
<dbReference type="InterPro" id="IPR007110">
    <property type="entry name" value="Ig-like_dom"/>
</dbReference>
<evidence type="ECO:0000256" key="3">
    <source>
        <dbReference type="ARBA" id="ARBA00022729"/>
    </source>
</evidence>
<name>A0A386AU63_ELHV1</name>
<sequence>MCLYGGPYIDTKDQVAILNTTVTLHCSLINSNDSISAIIWYKNDTRHKVAVAHKDQSSSAWSAVSSWSSEVNYQDKVKVTQYQMKTSNLTIVKTTTNDSCCFLCQFQCGIKSTRSDFSNTTCLTVYAPLTAYISKLNDSSNITCTATSYPPPTVTWIGATTTMNDTRITSNNNGTVSVESTLVIGSEDINVTCEVKHLENTTRISWSDHHKGHVSVSLIEVLFLSNSASVVSVGILIVLIVMVIILVYYKFIRKPGDLIRLYS</sequence>
<keyword evidence="3" id="KW-0732">Signal</keyword>
<protein>
    <submittedName>
        <fullName evidence="10">Glycoprotein vOX2-2</fullName>
    </submittedName>
</protein>
<accession>A0A386AU63</accession>
<evidence type="ECO:0000256" key="5">
    <source>
        <dbReference type="ARBA" id="ARBA00023136"/>
    </source>
</evidence>
<dbReference type="PANTHER" id="PTHR46841">
    <property type="entry name" value="OX-2 MEMBRANE GLYCOPROTEIN"/>
    <property type="match status" value="1"/>
</dbReference>
<evidence type="ECO:0000256" key="2">
    <source>
        <dbReference type="ARBA" id="ARBA00022692"/>
    </source>
</evidence>
<dbReference type="InterPro" id="IPR013162">
    <property type="entry name" value="CD80_C2-set"/>
</dbReference>
<organism evidence="10">
    <name type="scientific">Elephant endotheliotropic herpesvirus 1B</name>
    <dbReference type="NCBI Taxonomy" id="759754"/>
    <lineage>
        <taxon>Viruses</taxon>
        <taxon>Duplodnaviria</taxon>
        <taxon>Heunggongvirae</taxon>
        <taxon>Peploviricota</taxon>
        <taxon>Herviviricetes</taxon>
        <taxon>Herpesvirales</taxon>
        <taxon>Orthoherpesviridae</taxon>
        <taxon>Betaherpesvirinae</taxon>
        <taxon>Proboscivirus</taxon>
        <taxon>Proboscivirus elephantidbeta1</taxon>
        <taxon>Elephantid herpesvirus 1</taxon>
    </lineage>
</organism>
<evidence type="ECO:0000256" key="6">
    <source>
        <dbReference type="ARBA" id="ARBA00023157"/>
    </source>
</evidence>
<dbReference type="InterPro" id="IPR013783">
    <property type="entry name" value="Ig-like_fold"/>
</dbReference>
<keyword evidence="4" id="KW-1133">Transmembrane helix</keyword>
<evidence type="ECO:0000256" key="8">
    <source>
        <dbReference type="ARBA" id="ARBA00023319"/>
    </source>
</evidence>
<dbReference type="SUPFAM" id="SSF48726">
    <property type="entry name" value="Immunoglobulin"/>
    <property type="match status" value="2"/>
</dbReference>
<keyword evidence="2" id="KW-0812">Transmembrane</keyword>